<feature type="region of interest" description="Disordered" evidence="4">
    <location>
        <begin position="858"/>
        <end position="883"/>
    </location>
</feature>
<dbReference type="PROSITE" id="PS50005">
    <property type="entry name" value="TPR"/>
    <property type="match status" value="1"/>
</dbReference>
<evidence type="ECO:0000313" key="7">
    <source>
        <dbReference type="Proteomes" id="UP000007264"/>
    </source>
</evidence>
<feature type="domain" description="Mediator of RNA polymerase II transcription subunit 25 von Willebrand factor type A" evidence="5">
    <location>
        <begin position="16"/>
        <end position="171"/>
    </location>
</feature>
<dbReference type="OrthoDB" id="512473at2759"/>
<protein>
    <recommendedName>
        <fullName evidence="2">Mediator of RNA polymerase II transcription subunit 25</fullName>
    </recommendedName>
</protein>
<feature type="region of interest" description="Disordered" evidence="4">
    <location>
        <begin position="796"/>
        <end position="816"/>
    </location>
</feature>
<evidence type="ECO:0000256" key="1">
    <source>
        <dbReference type="ARBA" id="ARBA00009102"/>
    </source>
</evidence>
<dbReference type="InterPro" id="IPR011990">
    <property type="entry name" value="TPR-like_helical_dom_sf"/>
</dbReference>
<dbReference type="Proteomes" id="UP000007264">
    <property type="component" value="Unassembled WGS sequence"/>
</dbReference>
<dbReference type="SUPFAM" id="SSF48452">
    <property type="entry name" value="TPR-like"/>
    <property type="match status" value="1"/>
</dbReference>
<dbReference type="InterPro" id="IPR049039">
    <property type="entry name" value="RMD1-3_a_helical_rpt"/>
</dbReference>
<dbReference type="KEGG" id="csl:COCSUDRAFT_67190"/>
<dbReference type="Pfam" id="PF11265">
    <property type="entry name" value="Med25_VWA"/>
    <property type="match status" value="1"/>
</dbReference>
<dbReference type="PANTHER" id="PTHR12433:SF11">
    <property type="entry name" value="MEDIATOR OF RNA POLYMERASE II TRANSCRIPTION SUBUNIT 25"/>
    <property type="match status" value="1"/>
</dbReference>
<dbReference type="eggNOG" id="ENOG502R6KE">
    <property type="taxonomic scope" value="Eukaryota"/>
</dbReference>
<feature type="compositionally biased region" description="Low complexity" evidence="4">
    <location>
        <begin position="332"/>
        <end position="344"/>
    </location>
</feature>
<dbReference type="EMBL" id="AGSI01000014">
    <property type="protein sequence ID" value="EIE20700.1"/>
    <property type="molecule type" value="Genomic_DNA"/>
</dbReference>
<comment type="caution">
    <text evidence="6">The sequence shown here is derived from an EMBL/GenBank/DDBJ whole genome shotgun (WGS) entry which is preliminary data.</text>
</comment>
<feature type="region of interest" description="Disordered" evidence="4">
    <location>
        <begin position="242"/>
        <end position="344"/>
    </location>
</feature>
<evidence type="ECO:0000256" key="3">
    <source>
        <dbReference type="PROSITE-ProRule" id="PRU00339"/>
    </source>
</evidence>
<dbReference type="InterPro" id="IPR019734">
    <property type="entry name" value="TPR_rpt"/>
</dbReference>
<feature type="region of interest" description="Disordered" evidence="4">
    <location>
        <begin position="452"/>
        <end position="474"/>
    </location>
</feature>
<dbReference type="InterPro" id="IPR021419">
    <property type="entry name" value="Mediator_Med25_VWA"/>
</dbReference>
<dbReference type="Pfam" id="PF21033">
    <property type="entry name" value="RMD1-3"/>
    <property type="match status" value="1"/>
</dbReference>
<dbReference type="GeneID" id="17038679"/>
<comment type="similarity">
    <text evidence="1">Belongs to the Mediator complex subunit 25 family.</text>
</comment>
<feature type="region of interest" description="Disordered" evidence="4">
    <location>
        <begin position="752"/>
        <end position="776"/>
    </location>
</feature>
<dbReference type="PANTHER" id="PTHR12433">
    <property type="entry name" value="MEDIATOR OF RNA POLYMERASE II TRANSCRIPTION SUBUNIT 25"/>
    <property type="match status" value="1"/>
</dbReference>
<evidence type="ECO:0000256" key="4">
    <source>
        <dbReference type="SAM" id="MobiDB-lite"/>
    </source>
</evidence>
<dbReference type="AlphaFoldDB" id="I0YQN1"/>
<feature type="compositionally biased region" description="Polar residues" evidence="4">
    <location>
        <begin position="256"/>
        <end position="287"/>
    </location>
</feature>
<feature type="repeat" description="TPR" evidence="3">
    <location>
        <begin position="506"/>
        <end position="539"/>
    </location>
</feature>
<name>I0YQN1_COCSC</name>
<gene>
    <name evidence="6" type="ORF">COCSUDRAFT_67190</name>
</gene>
<dbReference type="GO" id="GO:0045944">
    <property type="term" value="P:positive regulation of transcription by RNA polymerase II"/>
    <property type="evidence" value="ECO:0007669"/>
    <property type="project" value="TreeGrafter"/>
</dbReference>
<sequence length="915" mass="99881">MIPAPTLQSSPVPVLERICFVVEGTAAMFPFWQDIRTYCLDPILKDLESRTSSVSEPQVELALVICGSATPWSQCPIERSGWTQNLHVFSQWLDAIQPSEGAPVPQPLLAEALSEAVYLLQTAARTCQPGSQQGPTHNRVIVCVASEPSRLYVPWPYPADCKVMDGLASHFEICQALKNHGADFNFVAGQVQGNKVLHQRLIRAFALAHDMRNMNEVKACLVDISPDVMCCISPKWPKAKASIQSAAPPTHAPVKQVQNSSEGLSKTSQSAATELSASAHITVQLPQGSAPRHTTPGAHFGGAAPGTQGQAQHSALGVPPLPTPQGYMQPSQGAPAAAGQPQRQRTPIWKVINKLTNRADLNHLVKDRGRGLQRGVLNIIELEETGKALALEMDKKKMGALVDLGTLNGVPANLIVLTARNNVHRAAILLGAAVVGKVGRIGNRIKEHHAKMKEEGELRKQAKRAKERGEEHHNPLKLAFPWQRKRRRGPHNENGIFRIGGAKATAEALIKKGKEYEREMDVRAALRCYEDANKLVPNTPDTLCLAAKAWSDVCYLDEIHKERLTVQDKLDVNLKAIEFANQAISMSPARALPHVACCISMGRMAVFSDNKTKVRLAKEAREHAVRALEKEPADDLANHLMGRWHWEMANINGIVRALIRLMYGTDLATGSHTEALRYYRRAAELNPARLVHRVEIGRSLARMGEKEQALHELEHAVTLDVEDINAHLQKVVATAPVDAELLVKDLRRSVKRRPASGATVQSTAAEDTQQQGPGMQLPWNWKLPQIQNPFAQQWPNEAASKEASSVPARTAEPLPSLPNATPAMSKMEAGSLAPTPVQKFSVTAEPAQKQNTAGQFQWPVWGKGPAESTCREASASPGDAVKPLQKQQGSFLGLQLPKLKNPLEGWGQRVAPSSG</sequence>
<dbReference type="GO" id="GO:0016592">
    <property type="term" value="C:mediator complex"/>
    <property type="evidence" value="ECO:0007669"/>
    <property type="project" value="TreeGrafter"/>
</dbReference>
<evidence type="ECO:0000313" key="6">
    <source>
        <dbReference type="EMBL" id="EIE20700.1"/>
    </source>
</evidence>
<keyword evidence="3" id="KW-0802">TPR repeat</keyword>
<dbReference type="GO" id="GO:0005667">
    <property type="term" value="C:transcription regulator complex"/>
    <property type="evidence" value="ECO:0007669"/>
    <property type="project" value="TreeGrafter"/>
</dbReference>
<accession>I0YQN1</accession>
<organism evidence="6 7">
    <name type="scientific">Coccomyxa subellipsoidea (strain C-169)</name>
    <name type="common">Green microalga</name>
    <dbReference type="NCBI Taxonomy" id="574566"/>
    <lineage>
        <taxon>Eukaryota</taxon>
        <taxon>Viridiplantae</taxon>
        <taxon>Chlorophyta</taxon>
        <taxon>core chlorophytes</taxon>
        <taxon>Trebouxiophyceae</taxon>
        <taxon>Trebouxiophyceae incertae sedis</taxon>
        <taxon>Coccomyxaceae</taxon>
        <taxon>Coccomyxa</taxon>
        <taxon>Coccomyxa subellipsoidea</taxon>
    </lineage>
</organism>
<proteinExistence type="inferred from homology"/>
<evidence type="ECO:0000256" key="2">
    <source>
        <dbReference type="ARBA" id="ARBA00019694"/>
    </source>
</evidence>
<reference evidence="6 7" key="1">
    <citation type="journal article" date="2012" name="Genome Biol.">
        <title>The genome of the polar eukaryotic microalga coccomyxa subellipsoidea reveals traits of cold adaptation.</title>
        <authorList>
            <person name="Blanc G."/>
            <person name="Agarkova I."/>
            <person name="Grimwood J."/>
            <person name="Kuo A."/>
            <person name="Brueggeman A."/>
            <person name="Dunigan D."/>
            <person name="Gurnon J."/>
            <person name="Ladunga I."/>
            <person name="Lindquist E."/>
            <person name="Lucas S."/>
            <person name="Pangilinan J."/>
            <person name="Proschold T."/>
            <person name="Salamov A."/>
            <person name="Schmutz J."/>
            <person name="Weeks D."/>
            <person name="Yamada T."/>
            <person name="Claverie J.M."/>
            <person name="Grigoriev I."/>
            <person name="Van Etten J."/>
            <person name="Lomsadze A."/>
            <person name="Borodovsky M."/>
        </authorList>
    </citation>
    <scope>NUCLEOTIDE SEQUENCE [LARGE SCALE GENOMIC DNA]</scope>
    <source>
        <strain evidence="6 7">C-169</strain>
    </source>
</reference>
<feature type="compositionally biased region" description="Polar residues" evidence="4">
    <location>
        <begin position="758"/>
        <end position="773"/>
    </location>
</feature>
<keyword evidence="7" id="KW-1185">Reference proteome</keyword>
<dbReference type="STRING" id="574566.I0YQN1"/>
<dbReference type="RefSeq" id="XP_005645244.1">
    <property type="nucleotide sequence ID" value="XM_005645187.1"/>
</dbReference>
<evidence type="ECO:0000259" key="5">
    <source>
        <dbReference type="Pfam" id="PF11265"/>
    </source>
</evidence>
<dbReference type="Gene3D" id="1.25.40.10">
    <property type="entry name" value="Tetratricopeptide repeat domain"/>
    <property type="match status" value="1"/>
</dbReference>